<protein>
    <recommendedName>
        <fullName evidence="4">DNA2/NAM7 helicase-like C-terminal domain-containing protein</fullName>
    </recommendedName>
</protein>
<dbReference type="AlphaFoldDB" id="A0AAV5SBA5"/>
<sequence>RLVVALSRSRLGLFVLGRASVFENCFELTPAFDQLSRRPKKLLIIPSESYPTQRKVEEKPSDKVLRIDDTAHMCNFVHEFYNSNVEMLTANYQAAMEEHERVRMRFLPPPEEQPMEVDEDVKKAEEKKVKEEKKKEEQAEDIAFEEMDFQRLENIPKV</sequence>
<name>A0AAV5SBA5_9BILA</name>
<comment type="caution">
    <text evidence="2">The sequence shown here is derived from an EMBL/GenBank/DDBJ whole genome shotgun (WGS) entry which is preliminary data.</text>
</comment>
<accession>A0AAV5SBA5</accession>
<organism evidence="2 3">
    <name type="scientific">Pristionchus entomophagus</name>
    <dbReference type="NCBI Taxonomy" id="358040"/>
    <lineage>
        <taxon>Eukaryota</taxon>
        <taxon>Metazoa</taxon>
        <taxon>Ecdysozoa</taxon>
        <taxon>Nematoda</taxon>
        <taxon>Chromadorea</taxon>
        <taxon>Rhabditida</taxon>
        <taxon>Rhabditina</taxon>
        <taxon>Diplogasteromorpha</taxon>
        <taxon>Diplogasteroidea</taxon>
        <taxon>Neodiplogasteridae</taxon>
        <taxon>Pristionchus</taxon>
    </lineage>
</organism>
<evidence type="ECO:0000313" key="2">
    <source>
        <dbReference type="EMBL" id="GMS80044.1"/>
    </source>
</evidence>
<evidence type="ECO:0008006" key="4">
    <source>
        <dbReference type="Google" id="ProtNLM"/>
    </source>
</evidence>
<proteinExistence type="predicted"/>
<dbReference type="Proteomes" id="UP001432027">
    <property type="component" value="Unassembled WGS sequence"/>
</dbReference>
<keyword evidence="3" id="KW-1185">Reference proteome</keyword>
<feature type="compositionally biased region" description="Basic and acidic residues" evidence="1">
    <location>
        <begin position="120"/>
        <end position="137"/>
    </location>
</feature>
<reference evidence="2" key="1">
    <citation type="submission" date="2023-10" db="EMBL/GenBank/DDBJ databases">
        <title>Genome assembly of Pristionchus species.</title>
        <authorList>
            <person name="Yoshida K."/>
            <person name="Sommer R.J."/>
        </authorList>
    </citation>
    <scope>NUCLEOTIDE SEQUENCE</scope>
    <source>
        <strain evidence="2">RS0144</strain>
    </source>
</reference>
<feature type="region of interest" description="Disordered" evidence="1">
    <location>
        <begin position="106"/>
        <end position="143"/>
    </location>
</feature>
<feature type="non-terminal residue" evidence="2">
    <location>
        <position position="1"/>
    </location>
</feature>
<dbReference type="EMBL" id="BTSX01000001">
    <property type="protein sequence ID" value="GMS80044.1"/>
    <property type="molecule type" value="Genomic_DNA"/>
</dbReference>
<gene>
    <name evidence="2" type="ORF">PENTCL1PPCAC_2219</name>
</gene>
<evidence type="ECO:0000256" key="1">
    <source>
        <dbReference type="SAM" id="MobiDB-lite"/>
    </source>
</evidence>
<evidence type="ECO:0000313" key="3">
    <source>
        <dbReference type="Proteomes" id="UP001432027"/>
    </source>
</evidence>